<organism evidence="1 2">
    <name type="scientific">Stieleria magnilauensis</name>
    <dbReference type="NCBI Taxonomy" id="2527963"/>
    <lineage>
        <taxon>Bacteria</taxon>
        <taxon>Pseudomonadati</taxon>
        <taxon>Planctomycetota</taxon>
        <taxon>Planctomycetia</taxon>
        <taxon>Pirellulales</taxon>
        <taxon>Pirellulaceae</taxon>
        <taxon>Stieleria</taxon>
    </lineage>
</organism>
<dbReference type="EMBL" id="CP036432">
    <property type="protein sequence ID" value="QDV82152.1"/>
    <property type="molecule type" value="Genomic_DNA"/>
</dbReference>
<sequence length="80" mass="8987">MTQSFGQAHIFVECSPLTYHNSTSYYSYSSANYYTSHFDYTADETPSEGDVVIQEGELEEFLNSLEADSSSPQPIYYTSG</sequence>
<dbReference type="RefSeq" id="WP_145207850.1">
    <property type="nucleotide sequence ID" value="NZ_CP036432.1"/>
</dbReference>
<protein>
    <submittedName>
        <fullName evidence="1">Uncharacterized protein</fullName>
    </submittedName>
</protein>
<proteinExistence type="predicted"/>
<gene>
    <name evidence="1" type="ORF">TBK1r_10770</name>
</gene>
<name>A0ABX5XK60_9BACT</name>
<evidence type="ECO:0000313" key="2">
    <source>
        <dbReference type="Proteomes" id="UP000318081"/>
    </source>
</evidence>
<keyword evidence="2" id="KW-1185">Reference proteome</keyword>
<accession>A0ABX5XK60</accession>
<reference evidence="1 2" key="1">
    <citation type="submission" date="2019-02" db="EMBL/GenBank/DDBJ databases">
        <title>Deep-cultivation of Planctomycetes and their phenomic and genomic characterization uncovers novel biology.</title>
        <authorList>
            <person name="Wiegand S."/>
            <person name="Jogler M."/>
            <person name="Boedeker C."/>
            <person name="Pinto D."/>
            <person name="Vollmers J."/>
            <person name="Rivas-Marin E."/>
            <person name="Kohn T."/>
            <person name="Peeters S.H."/>
            <person name="Heuer A."/>
            <person name="Rast P."/>
            <person name="Oberbeckmann S."/>
            <person name="Bunk B."/>
            <person name="Jeske O."/>
            <person name="Meyerdierks A."/>
            <person name="Storesund J.E."/>
            <person name="Kallscheuer N."/>
            <person name="Luecker S."/>
            <person name="Lage O.M."/>
            <person name="Pohl T."/>
            <person name="Merkel B.J."/>
            <person name="Hornburger P."/>
            <person name="Mueller R.-W."/>
            <person name="Bruemmer F."/>
            <person name="Labrenz M."/>
            <person name="Spormann A.M."/>
            <person name="Op den Camp H."/>
            <person name="Overmann J."/>
            <person name="Amann R."/>
            <person name="Jetten M.S.M."/>
            <person name="Mascher T."/>
            <person name="Medema M.H."/>
            <person name="Devos D.P."/>
            <person name="Kaster A.-K."/>
            <person name="Ovreas L."/>
            <person name="Rohde M."/>
            <person name="Galperin M.Y."/>
            <person name="Jogler C."/>
        </authorList>
    </citation>
    <scope>NUCLEOTIDE SEQUENCE [LARGE SCALE GENOMIC DNA]</scope>
    <source>
        <strain evidence="1 2">TBK1r</strain>
    </source>
</reference>
<evidence type="ECO:0000313" key="1">
    <source>
        <dbReference type="EMBL" id="QDV82152.1"/>
    </source>
</evidence>
<dbReference type="Proteomes" id="UP000318081">
    <property type="component" value="Chromosome"/>
</dbReference>